<dbReference type="Gene3D" id="2.60.40.10">
    <property type="entry name" value="Immunoglobulins"/>
    <property type="match status" value="2"/>
</dbReference>
<feature type="compositionally biased region" description="Acidic residues" evidence="5">
    <location>
        <begin position="1448"/>
        <end position="1464"/>
    </location>
</feature>
<evidence type="ECO:0000256" key="4">
    <source>
        <dbReference type="ARBA" id="ARBA00022837"/>
    </source>
</evidence>
<dbReference type="Proteomes" id="UP000291334">
    <property type="component" value="Unassembled WGS sequence"/>
</dbReference>
<keyword evidence="4" id="KW-0106">Calcium</keyword>
<feature type="compositionally biased region" description="Acidic residues" evidence="5">
    <location>
        <begin position="1402"/>
        <end position="1423"/>
    </location>
</feature>
<feature type="compositionally biased region" description="Acidic residues" evidence="5">
    <location>
        <begin position="963"/>
        <end position="976"/>
    </location>
</feature>
<comment type="caution">
    <text evidence="6">The sequence shown here is derived from an EMBL/GenBank/DDBJ whole genome shotgun (WGS) entry which is preliminary data.</text>
</comment>
<evidence type="ECO:0000256" key="3">
    <source>
        <dbReference type="ARBA" id="ARBA00022729"/>
    </source>
</evidence>
<dbReference type="InterPro" id="IPR013783">
    <property type="entry name" value="Ig-like_fold"/>
</dbReference>
<dbReference type="InterPro" id="IPR059100">
    <property type="entry name" value="TSP3_bac"/>
</dbReference>
<keyword evidence="2" id="KW-0964">Secreted</keyword>
<sequence>MLPGVSAEHDLRVGYLSTAEAGGSELNRYRDIDVDAGAALSFNARHQAYHIQRLSIGHGARVTLAPGRYWIGQLEMASDSQLLVSDGTARVMLGSSLVLPFQASLNAAPDRVSRPEALQLFVRGDLSQDTNTSVEALVYVEGDYRAAFSARLSGGLNARNAVIDNAAIIRTRMDAIGTLGWNYQCLEAMDLDGDGILDPFDDDTDGDGYDDERERVAGSDWLDPQSVPQAPPPAAQVNLCTASFAKGLQSHSPSGLISFGFDAGLHDGISPYLPASRVDNSFASSTLSCGSQHCQPSHSPAPVAALPPFLESSSDFNQDLPYAGSVVLDGSRSQWHRLNVSSMATVRFSEPGEYRLRELAVGYGGVVELAPGDYWIEKLSLASEARLQPLGGGTVRLHVRNDLELPWQSRINASAAGQMQDAAQLLLLAEGNVVIGSNASLSGFVHARGDLTQQYAAQLSGGAVARNISLETQAWARQDQAALYKVDFGLLCDLDGDGIGDNQDSDRDGDGISNDYEIELGYDPDDPKSTPPDLDRDGIPDALDDDRDGDGVRNEDDAFPDDANESRDLDGDGIGDNADPDRDGDGISNDYELQLGTDPDDASSVPADQDGDGIPDALDDDRDGDGVPNDQDAFPDDPAESRDLDGDGIGDNADPDRDGDGISNDYEIQLGTDPDDAASVPADLDRDGIPDVLDDDRDGDGVPNDQDAFPDDPTESRDLDGDGIGDNADPDRDGDGIANDDEIQLGTDPDDASSVPADQDGDGIPDALDDDRDGDGVANDQDAFPDDPSESHDLDGDGIGDNADPDRDGDGIANDYETQLGTDPDDASSVPADQDGDGIPDALDDDRDGDGVPNDQDAFPDDPSESRDLDGDGIGDNADPDRDGDGIANDYELQLGTDPDDASSVPADQDGDGIPDALDDDRDGDGVLNEQDAFPDDPAESRDLDGDGIGDNADPDRDGDGIANDDEIQLGTDPDDASSVPADQDGDGIPDALDDDRDGDGVANDQDAFPDDPAESHDLDGDGIGDNADPDRDGDGIANDYETQLGTDPDDAASVPADQDGDGIPDALDDDRDGDGVHNEDDAFPDDPTESRDLDGDGIGDNADPDRDGDGVPNAQDAFPDDPMESRDLDGDGIGDNADPDRDGDGISNDYEIQLGTDPDDASSVPADQDGDGIPDALDDDRDGDGVHNEDDAFPDDPTEIRDLDGDGIGDNADPDRDGDGIANDYETQLGTDPDDASSVPADLDRDGIPDALDDDRDGDGVANDQDAFPDDPSESRDLDGDGVGDNADPDRDGDGIANDYEIQLGTDPDDASSVPADQDGDGIPDALDDDRDGDGVANEQDAFPDDPSESRDLDGDGIGDNADPDRDGDGISNELEIQLGTDPDDAASVPADQDKDGIPDALDDDRDGDGVLNDEDAFPDDPTESRDLDGDGIGDNTDPDRDGDGVSNDDELAAGTDPDDASDFPDRQPPQLQVEGPEVISVAEDSVTLRGTARDDESGMARLEITSDRFPGTRFAVTLEGDLWIASVPVLEGSNRLTISAIDKAGNQSQVNRSVERQALASDIELLIDYPLAGATLTDAGLVVRGKLRSDSPAQRLEVLVNGQAAPVSATEQVTLFAFQAPALTLQPGSNSLVIQAWVDQRSIQRSLVVTYQPPQTRFEPPRFDNLSPADGSQLPGSGFVLTGQVYAEAGLEQLSLDGRTLVLRETGVQLHDLREALSVVADQQQLSVELLARDRSGQQSRQTLSWSLDREAPQILLDRPLVELPAVNRVSEQPYPLSGTLREANPASFQIDGQDVALQPGAQPGEFRFSSRLAMPVGQTVNVSLQARDQAGNQTRGEYSLALSAQAAVSWVIPTEGTELLNLGEPIALQVAARIDDLSGQLLPRAMLLSSNGELLADAVLGGDTSLKSATLQIPPQSGQYNLLAVLQDATGKVVVQSSRGISLVTPEQVPVALERIDPAAGERAAEPNQFISLYFNQAIDLSKLELKVFETAHGKSYVDLDALGASELTAQGYQLVQVNRDYQPVQGNLSELPGGQVVAFYPQADLAYDAEISVEVRYDGQELERIRYRTRSLPTFVSGVVLDQLQQPVANLEVRLDGLNRSVRTNQDGAFNFGFGDSAEQNIPGGNYQLQLNPGQGNRSYGSDSRSITVQGGERNDLGQLQLAQLNGSLPFVPLAGGSRANLLQGELLLDLSSARLLFPDGRDAGDAHVQMLQFNELPYPVEPLAMPYWMYALQPSGIGVQGNFSVDLAALRIGDSLDYLPPEGTYVVMVGLDRQAARIVPVGVGRIENFRIRSQGVLAQDSLDLLGFALSGPETQAALQAYANGETNLRQLQAELHRLNKSR</sequence>
<evidence type="ECO:0000256" key="1">
    <source>
        <dbReference type="ARBA" id="ARBA00004613"/>
    </source>
</evidence>
<feature type="region of interest" description="Disordered" evidence="5">
    <location>
        <begin position="500"/>
        <end position="1479"/>
    </location>
</feature>
<dbReference type="Gene3D" id="4.10.1080.10">
    <property type="entry name" value="TSP type-3 repeat"/>
    <property type="match status" value="10"/>
</dbReference>
<name>A0ABY1Z1Q6_9GAMM</name>
<feature type="compositionally biased region" description="Basic and acidic residues" evidence="5">
    <location>
        <begin position="525"/>
        <end position="539"/>
    </location>
</feature>
<dbReference type="Pfam" id="PF18884">
    <property type="entry name" value="TSP3_bac"/>
    <property type="match status" value="13"/>
</dbReference>
<proteinExistence type="predicted"/>
<dbReference type="SUPFAM" id="SSF103647">
    <property type="entry name" value="TSP type-3 repeat"/>
    <property type="match status" value="12"/>
</dbReference>
<reference evidence="6 7" key="1">
    <citation type="submission" date="2018-06" db="EMBL/GenBank/DDBJ databases">
        <title>Three novel Pseudomonas species isolated from symptomatic oak.</title>
        <authorList>
            <person name="Bueno-Gonzalez V."/>
            <person name="Brady C."/>
        </authorList>
    </citation>
    <scope>NUCLEOTIDE SEQUENCE [LARGE SCALE GENOMIC DNA]</scope>
    <source>
        <strain evidence="6 7">P26B</strain>
    </source>
</reference>
<dbReference type="Pfam" id="PF02412">
    <property type="entry name" value="TSP_3"/>
    <property type="match status" value="1"/>
</dbReference>
<evidence type="ECO:0000256" key="2">
    <source>
        <dbReference type="ARBA" id="ARBA00022525"/>
    </source>
</evidence>
<dbReference type="EMBL" id="QJUM01000027">
    <property type="protein sequence ID" value="TBV01909.1"/>
    <property type="molecule type" value="Genomic_DNA"/>
</dbReference>
<comment type="subcellular location">
    <subcellularLocation>
        <location evidence="1">Secreted</location>
    </subcellularLocation>
</comment>
<evidence type="ECO:0000313" key="7">
    <source>
        <dbReference type="Proteomes" id="UP000291334"/>
    </source>
</evidence>
<gene>
    <name evidence="6" type="ORF">DNK34_20030</name>
</gene>
<dbReference type="InterPro" id="IPR028974">
    <property type="entry name" value="TSP_type-3_rpt"/>
</dbReference>
<feature type="compositionally biased region" description="Acidic residues" evidence="5">
    <location>
        <begin position="1319"/>
        <end position="1333"/>
    </location>
</feature>
<organism evidence="6 7">
    <name type="scientific">Phytopseudomonas dryadis</name>
    <dbReference type="NCBI Taxonomy" id="2487520"/>
    <lineage>
        <taxon>Bacteria</taxon>
        <taxon>Pseudomonadati</taxon>
        <taxon>Pseudomonadota</taxon>
        <taxon>Gammaproteobacteria</taxon>
        <taxon>Pseudomonadales</taxon>
        <taxon>Pseudomonadaceae</taxon>
        <taxon>Phytopseudomonas</taxon>
    </lineage>
</organism>
<feature type="compositionally biased region" description="Acidic residues" evidence="5">
    <location>
        <begin position="609"/>
        <end position="623"/>
    </location>
</feature>
<feature type="compositionally biased region" description="Acidic residues" evidence="5">
    <location>
        <begin position="759"/>
        <end position="773"/>
    </location>
</feature>
<dbReference type="Gene3D" id="2.60.40.1120">
    <property type="entry name" value="Carboxypeptidase-like, regulatory domain"/>
    <property type="match status" value="1"/>
</dbReference>
<feature type="compositionally biased region" description="Acidic residues" evidence="5">
    <location>
        <begin position="1059"/>
        <end position="1073"/>
    </location>
</feature>
<feature type="compositionally biased region" description="Acidic residues" evidence="5">
    <location>
        <begin position="1169"/>
        <end position="1183"/>
    </location>
</feature>
<feature type="compositionally biased region" description="Acidic residues" evidence="5">
    <location>
        <begin position="738"/>
        <end position="751"/>
    </location>
</feature>
<feature type="compositionally biased region" description="Acidic residues" evidence="5">
    <location>
        <begin position="984"/>
        <end position="998"/>
    </location>
</feature>
<protein>
    <submittedName>
        <fullName evidence="6">Uncharacterized protein</fullName>
    </submittedName>
</protein>
<dbReference type="PANTHER" id="PTHR10199">
    <property type="entry name" value="THROMBOSPONDIN"/>
    <property type="match status" value="1"/>
</dbReference>
<keyword evidence="3" id="KW-0732">Signal</keyword>
<dbReference type="PANTHER" id="PTHR10199:SF119">
    <property type="entry name" value="RE20510P"/>
    <property type="match status" value="1"/>
</dbReference>
<feature type="compositionally biased region" description="Acidic residues" evidence="5">
    <location>
        <begin position="909"/>
        <end position="923"/>
    </location>
</feature>
<feature type="compositionally biased region" description="Acidic residues" evidence="5">
    <location>
        <begin position="834"/>
        <end position="848"/>
    </location>
</feature>
<accession>A0ABY1Z1Q6</accession>
<evidence type="ECO:0000256" key="5">
    <source>
        <dbReference type="SAM" id="MobiDB-lite"/>
    </source>
</evidence>
<keyword evidence="7" id="KW-1185">Reference proteome</keyword>
<evidence type="ECO:0000313" key="6">
    <source>
        <dbReference type="EMBL" id="TBV01909.1"/>
    </source>
</evidence>
<dbReference type="InterPro" id="IPR003367">
    <property type="entry name" value="Thrombospondin_3-like_rpt"/>
</dbReference>